<gene>
    <name evidence="1" type="ORF">HMPREF9370_2350</name>
</gene>
<name>G4CTE0_9NEIS</name>
<dbReference type="AlphaFoldDB" id="G4CTE0"/>
<protein>
    <submittedName>
        <fullName evidence="1">Uncharacterized protein</fullName>
    </submittedName>
</protein>
<keyword evidence="2" id="KW-1185">Reference proteome</keyword>
<sequence length="58" mass="6977">MVLNIFKTHKAPYEARNQYLDFCFRKQSCLSEKYKAGGLHGLLKRRRHVRNINLKKEQ</sequence>
<evidence type="ECO:0000313" key="2">
    <source>
        <dbReference type="Proteomes" id="UP000005336"/>
    </source>
</evidence>
<dbReference type="EMBL" id="AGAZ01000078">
    <property type="protein sequence ID" value="EGZ44185.1"/>
    <property type="molecule type" value="Genomic_DNA"/>
</dbReference>
<organism evidence="1 2">
    <name type="scientific">Neisseria wadsworthii 9715</name>
    <dbReference type="NCBI Taxonomy" id="1030841"/>
    <lineage>
        <taxon>Bacteria</taxon>
        <taxon>Pseudomonadati</taxon>
        <taxon>Pseudomonadota</taxon>
        <taxon>Betaproteobacteria</taxon>
        <taxon>Neisseriales</taxon>
        <taxon>Neisseriaceae</taxon>
        <taxon>Neisseria</taxon>
    </lineage>
</organism>
<comment type="caution">
    <text evidence="1">The sequence shown here is derived from an EMBL/GenBank/DDBJ whole genome shotgun (WGS) entry which is preliminary data.</text>
</comment>
<proteinExistence type="predicted"/>
<reference evidence="1 2" key="1">
    <citation type="submission" date="2011-06" db="EMBL/GenBank/DDBJ databases">
        <authorList>
            <person name="Muzny D."/>
            <person name="Qin X."/>
            <person name="Deng J."/>
            <person name="Jiang H."/>
            <person name="Liu Y."/>
            <person name="Qu J."/>
            <person name="Song X.-Z."/>
            <person name="Zhang L."/>
            <person name="Thornton R."/>
            <person name="Coyle M."/>
            <person name="Francisco L."/>
            <person name="Jackson L."/>
            <person name="Javaid M."/>
            <person name="Korchina V."/>
            <person name="Kovar C."/>
            <person name="Mata R."/>
            <person name="Mathew T."/>
            <person name="Ngo R."/>
            <person name="Nguyen L."/>
            <person name="Nguyen N."/>
            <person name="Okwuonu G."/>
            <person name="Ongeri F."/>
            <person name="Pham C."/>
            <person name="Simmons D."/>
            <person name="Wilczek-Boney K."/>
            <person name="Hale W."/>
            <person name="Jakkamsetti A."/>
            <person name="Pham P."/>
            <person name="Ruth R."/>
            <person name="San Lucas F."/>
            <person name="Warren J."/>
            <person name="Zhang J."/>
            <person name="Zhao Z."/>
            <person name="Zhou C."/>
            <person name="Zhu D."/>
            <person name="Lee S."/>
            <person name="Bess C."/>
            <person name="Blankenburg K."/>
            <person name="Forbes L."/>
            <person name="Fu Q."/>
            <person name="Gubbala S."/>
            <person name="Hirani K."/>
            <person name="Jayaseelan J.C."/>
            <person name="Lara F."/>
            <person name="Munidasa M."/>
            <person name="Palculict T."/>
            <person name="Patil S."/>
            <person name="Pu L.-L."/>
            <person name="Saada N."/>
            <person name="Tang L."/>
            <person name="Weissenberger G."/>
            <person name="Zhu Y."/>
            <person name="Hemphill L."/>
            <person name="Shang Y."/>
            <person name="Youmans B."/>
            <person name="Ayvaz T."/>
            <person name="Ross M."/>
            <person name="Santibanez J."/>
            <person name="Aqrawi P."/>
            <person name="Gross S."/>
            <person name="Joshi V."/>
            <person name="Fowler G."/>
            <person name="Nazareth L."/>
            <person name="Reid J."/>
            <person name="Worley K."/>
            <person name="Petrosino J."/>
            <person name="Highlander S."/>
            <person name="Gibbs R."/>
        </authorList>
    </citation>
    <scope>NUCLEOTIDE SEQUENCE [LARGE SCALE GENOMIC DNA]</scope>
    <source>
        <strain evidence="1 2">9715</strain>
    </source>
</reference>
<dbReference type="HOGENOM" id="CLU_2974759_0_0_4"/>
<accession>G4CTE0</accession>
<dbReference type="PATRIC" id="fig|1030841.3.peg.2340"/>
<evidence type="ECO:0000313" key="1">
    <source>
        <dbReference type="EMBL" id="EGZ44185.1"/>
    </source>
</evidence>
<dbReference type="STRING" id="1030841.HMPREF9370_2350"/>
<dbReference type="Proteomes" id="UP000005336">
    <property type="component" value="Unassembled WGS sequence"/>
</dbReference>